<dbReference type="CDD" id="cd02233">
    <property type="entry name" value="cupin_HNL-like"/>
    <property type="match status" value="1"/>
</dbReference>
<dbReference type="InterPro" id="IPR011051">
    <property type="entry name" value="RmlC_Cupin_sf"/>
</dbReference>
<proteinExistence type="predicted"/>
<feature type="domain" description="Cupin type-2" evidence="2">
    <location>
        <begin position="73"/>
        <end position="139"/>
    </location>
</feature>
<dbReference type="Proteomes" id="UP001162802">
    <property type="component" value="Unassembled WGS sequence"/>
</dbReference>
<dbReference type="RefSeq" id="WP_243796482.1">
    <property type="nucleotide sequence ID" value="NZ_JALHAT010000002.1"/>
</dbReference>
<reference evidence="3" key="1">
    <citation type="submission" date="2022-03" db="EMBL/GenBank/DDBJ databases">
        <title>Identification of a novel bacterium isolated from mangrove sediments.</title>
        <authorList>
            <person name="Pan X."/>
        </authorList>
    </citation>
    <scope>NUCLEOTIDE SEQUENCE</scope>
    <source>
        <strain evidence="3">B2637</strain>
    </source>
</reference>
<dbReference type="InterPro" id="IPR047263">
    <property type="entry name" value="HNL-like_cupin"/>
</dbReference>
<evidence type="ECO:0000259" key="2">
    <source>
        <dbReference type="Pfam" id="PF07883"/>
    </source>
</evidence>
<dbReference type="PROSITE" id="PS51257">
    <property type="entry name" value="PROKAR_LIPOPROTEIN"/>
    <property type="match status" value="1"/>
</dbReference>
<gene>
    <name evidence="3" type="ORF">MTR65_01240</name>
</gene>
<sequence length="166" mass="17368">MSKFALAAALAGAGLACSASALSAQDKGQEADQVVVDQNETEAQEGPADYFTGTAYIRRLTSATAPGQAGTALVTFTPGARSNWHTHPAGQTLYVTGGCGWTQAEGQDPQRICTGDMVYVKPNVRHWHGATSAETMTHVAITESLNGKGVNWQEPVTDAQYTGPAN</sequence>
<organism evidence="3 4">
    <name type="scientific">Novosphingobium mangrovi</name>
    <name type="common">ex Hu et al. 2023</name>
    <dbReference type="NCBI Taxonomy" id="2930094"/>
    <lineage>
        <taxon>Bacteria</taxon>
        <taxon>Pseudomonadati</taxon>
        <taxon>Pseudomonadota</taxon>
        <taxon>Alphaproteobacteria</taxon>
        <taxon>Sphingomonadales</taxon>
        <taxon>Sphingomonadaceae</taxon>
        <taxon>Novosphingobium</taxon>
    </lineage>
</organism>
<keyword evidence="1" id="KW-0732">Signal</keyword>
<dbReference type="Pfam" id="PF07883">
    <property type="entry name" value="Cupin_2"/>
    <property type="match status" value="1"/>
</dbReference>
<dbReference type="PANTHER" id="PTHR43698">
    <property type="entry name" value="RIBD C-TERMINAL DOMAIN CONTAINING PROTEIN"/>
    <property type="match status" value="1"/>
</dbReference>
<dbReference type="InterPro" id="IPR013096">
    <property type="entry name" value="Cupin_2"/>
</dbReference>
<evidence type="ECO:0000313" key="3">
    <source>
        <dbReference type="EMBL" id="MCJ1959303.1"/>
    </source>
</evidence>
<dbReference type="EMBL" id="JALHAT010000002">
    <property type="protein sequence ID" value="MCJ1959303.1"/>
    <property type="molecule type" value="Genomic_DNA"/>
</dbReference>
<dbReference type="SUPFAM" id="SSF51182">
    <property type="entry name" value="RmlC-like cupins"/>
    <property type="match status" value="1"/>
</dbReference>
<accession>A0ABT0A7Y3</accession>
<evidence type="ECO:0000313" key="4">
    <source>
        <dbReference type="Proteomes" id="UP001162802"/>
    </source>
</evidence>
<protein>
    <submittedName>
        <fullName evidence="3">Cupin domain-containing protein</fullName>
    </submittedName>
</protein>
<comment type="caution">
    <text evidence="3">The sequence shown here is derived from an EMBL/GenBank/DDBJ whole genome shotgun (WGS) entry which is preliminary data.</text>
</comment>
<name>A0ABT0A7Y3_9SPHN</name>
<keyword evidence="4" id="KW-1185">Reference proteome</keyword>
<dbReference type="PANTHER" id="PTHR43698:SF1">
    <property type="entry name" value="BLL4564 PROTEIN"/>
    <property type="match status" value="1"/>
</dbReference>
<dbReference type="InterPro" id="IPR014710">
    <property type="entry name" value="RmlC-like_jellyroll"/>
</dbReference>
<dbReference type="Gene3D" id="2.60.120.10">
    <property type="entry name" value="Jelly Rolls"/>
    <property type="match status" value="1"/>
</dbReference>
<feature type="signal peptide" evidence="1">
    <location>
        <begin position="1"/>
        <end position="24"/>
    </location>
</feature>
<evidence type="ECO:0000256" key="1">
    <source>
        <dbReference type="SAM" id="SignalP"/>
    </source>
</evidence>
<feature type="chain" id="PRO_5045524086" evidence="1">
    <location>
        <begin position="25"/>
        <end position="166"/>
    </location>
</feature>